<dbReference type="GO" id="GO:0005730">
    <property type="term" value="C:nucleolus"/>
    <property type="evidence" value="ECO:0007669"/>
    <property type="project" value="TreeGrafter"/>
</dbReference>
<evidence type="ECO:0000256" key="2">
    <source>
        <dbReference type="ARBA" id="ARBA00022574"/>
    </source>
</evidence>
<feature type="repeat" description="WD" evidence="4">
    <location>
        <begin position="204"/>
        <end position="246"/>
    </location>
</feature>
<dbReference type="AlphaFoldDB" id="A0A4D6L540"/>
<protein>
    <submittedName>
        <fullName evidence="7">Ribosome assembly protein RRB1</fullName>
    </submittedName>
</protein>
<dbReference type="GO" id="GO:0042254">
    <property type="term" value="P:ribosome biogenesis"/>
    <property type="evidence" value="ECO:0007669"/>
    <property type="project" value="TreeGrafter"/>
</dbReference>
<comment type="similarity">
    <text evidence="1">Belongs to the WD repeat RBAP46/RBAP48/MSI1 family.</text>
</comment>
<feature type="compositionally biased region" description="Acidic residues" evidence="5">
    <location>
        <begin position="128"/>
        <end position="148"/>
    </location>
</feature>
<feature type="region of interest" description="Disordered" evidence="5">
    <location>
        <begin position="1"/>
        <end position="32"/>
    </location>
</feature>
<name>A0A4D6L540_VIGUN</name>
<feature type="domain" description="Histone-binding protein RBBP4-like N-terminal" evidence="6">
    <location>
        <begin position="47"/>
        <end position="114"/>
    </location>
</feature>
<dbReference type="PROSITE" id="PS50082">
    <property type="entry name" value="WD_REPEATS_2"/>
    <property type="match status" value="3"/>
</dbReference>
<feature type="repeat" description="WD" evidence="4">
    <location>
        <begin position="248"/>
        <end position="283"/>
    </location>
</feature>
<keyword evidence="2 4" id="KW-0853">WD repeat</keyword>
<organism evidence="7 8">
    <name type="scientific">Vigna unguiculata</name>
    <name type="common">Cowpea</name>
    <dbReference type="NCBI Taxonomy" id="3917"/>
    <lineage>
        <taxon>Eukaryota</taxon>
        <taxon>Viridiplantae</taxon>
        <taxon>Streptophyta</taxon>
        <taxon>Embryophyta</taxon>
        <taxon>Tracheophyta</taxon>
        <taxon>Spermatophyta</taxon>
        <taxon>Magnoliopsida</taxon>
        <taxon>eudicotyledons</taxon>
        <taxon>Gunneridae</taxon>
        <taxon>Pentapetalae</taxon>
        <taxon>rosids</taxon>
        <taxon>fabids</taxon>
        <taxon>Fabales</taxon>
        <taxon>Fabaceae</taxon>
        <taxon>Papilionoideae</taxon>
        <taxon>50 kb inversion clade</taxon>
        <taxon>NPAAA clade</taxon>
        <taxon>indigoferoid/millettioid clade</taxon>
        <taxon>Phaseoleae</taxon>
        <taxon>Vigna</taxon>
    </lineage>
</organism>
<evidence type="ECO:0000313" key="8">
    <source>
        <dbReference type="Proteomes" id="UP000501690"/>
    </source>
</evidence>
<dbReference type="InterPro" id="IPR051972">
    <property type="entry name" value="Glutamate-rich_WD_repeat"/>
</dbReference>
<sequence>MTRGIKHRKKAKSKNKGSKKEGGSSSSLAPQIPVKVWQPGVDKLEEDEELQCDPSAYNSLHAFHIGWPCLSFDILHDSLGLVRTEFPHTVYFMAGTQAEKPSWNSIGIFKVSHISGKRREPVPKVETDDSGMDGEDSDDDDDSEEEDKDVAQGPSLQLRKVGHQGCINRIRSMPQNPHICAAWADTGHVQPTSAGTWNVDNAPFTGHSASVEDLQWSPTEPHVFASCSVDGNIAIWDIRLGKSPAASFKAHNADVNVISWNRLASCMLASGSDDGTISIRDLRLLKEGDSLVAHFEYHKHPITSIEWSPHEASSLAVSSADNQLTIWDLSLEKDEEEEAEFKAKTREQVNAPEDLPPQLLFIHQGQKDLKELHWHAQIPGMIVSTAADGFNILMPSNIQSTLPSDGAL</sequence>
<keyword evidence="3" id="KW-0677">Repeat</keyword>
<dbReference type="PANTHER" id="PTHR45903:SF1">
    <property type="entry name" value="GLUTAMATE-RICH WD REPEAT-CONTAINING PROTEIN 1"/>
    <property type="match status" value="1"/>
</dbReference>
<gene>
    <name evidence="7" type="ORF">DEO72_LG2g3890</name>
</gene>
<dbReference type="InterPro" id="IPR022052">
    <property type="entry name" value="Histone-bd_RBBP4-like_N"/>
</dbReference>
<evidence type="ECO:0000313" key="7">
    <source>
        <dbReference type="EMBL" id="QCD83544.1"/>
    </source>
</evidence>
<proteinExistence type="inferred from homology"/>
<dbReference type="SUPFAM" id="SSF50978">
    <property type="entry name" value="WD40 repeat-like"/>
    <property type="match status" value="1"/>
</dbReference>
<dbReference type="Pfam" id="PF12265">
    <property type="entry name" value="CAF1C_H4-bd"/>
    <property type="match status" value="1"/>
</dbReference>
<feature type="repeat" description="WD" evidence="4">
    <location>
        <begin position="295"/>
        <end position="337"/>
    </location>
</feature>
<dbReference type="InterPro" id="IPR015943">
    <property type="entry name" value="WD40/YVTN_repeat-like_dom_sf"/>
</dbReference>
<dbReference type="EMBL" id="CP039346">
    <property type="protein sequence ID" value="QCD83544.1"/>
    <property type="molecule type" value="Genomic_DNA"/>
</dbReference>
<feature type="region of interest" description="Disordered" evidence="5">
    <location>
        <begin position="117"/>
        <end position="155"/>
    </location>
</feature>
<dbReference type="Gene3D" id="2.130.10.10">
    <property type="entry name" value="YVTN repeat-like/Quinoprotein amine dehydrogenase"/>
    <property type="match status" value="1"/>
</dbReference>
<dbReference type="InterPro" id="IPR001680">
    <property type="entry name" value="WD40_rpt"/>
</dbReference>
<dbReference type="Pfam" id="PF00400">
    <property type="entry name" value="WD40"/>
    <property type="match status" value="3"/>
</dbReference>
<reference evidence="7 8" key="1">
    <citation type="submission" date="2019-04" db="EMBL/GenBank/DDBJ databases">
        <title>An improved genome assembly and genetic linkage map for asparagus bean, Vigna unguiculata ssp. sesquipedialis.</title>
        <authorList>
            <person name="Xia Q."/>
            <person name="Zhang R."/>
            <person name="Dong Y."/>
        </authorList>
    </citation>
    <scope>NUCLEOTIDE SEQUENCE [LARGE SCALE GENOMIC DNA]</scope>
    <source>
        <tissue evidence="7">Leaf</tissue>
    </source>
</reference>
<evidence type="ECO:0000256" key="3">
    <source>
        <dbReference type="ARBA" id="ARBA00022737"/>
    </source>
</evidence>
<accession>A0A4D6L540</accession>
<dbReference type="PROSITE" id="PS50294">
    <property type="entry name" value="WD_REPEATS_REGION"/>
    <property type="match status" value="2"/>
</dbReference>
<evidence type="ECO:0000256" key="5">
    <source>
        <dbReference type="SAM" id="MobiDB-lite"/>
    </source>
</evidence>
<keyword evidence="8" id="KW-1185">Reference proteome</keyword>
<dbReference type="SMART" id="SM00320">
    <property type="entry name" value="WD40"/>
    <property type="match status" value="3"/>
</dbReference>
<evidence type="ECO:0000256" key="4">
    <source>
        <dbReference type="PROSITE-ProRule" id="PRU00221"/>
    </source>
</evidence>
<dbReference type="InterPro" id="IPR036322">
    <property type="entry name" value="WD40_repeat_dom_sf"/>
</dbReference>
<dbReference type="PANTHER" id="PTHR45903">
    <property type="entry name" value="GLUTAMATE-RICH WD REPEAT-CONTAINING PROTEIN 1"/>
    <property type="match status" value="1"/>
</dbReference>
<dbReference type="Proteomes" id="UP000501690">
    <property type="component" value="Linkage Group LG2"/>
</dbReference>
<evidence type="ECO:0000259" key="6">
    <source>
        <dbReference type="Pfam" id="PF12265"/>
    </source>
</evidence>
<evidence type="ECO:0000256" key="1">
    <source>
        <dbReference type="ARBA" id="ARBA00009341"/>
    </source>
</evidence>
<feature type="compositionally biased region" description="Basic residues" evidence="5">
    <location>
        <begin position="1"/>
        <end position="17"/>
    </location>
</feature>
<feature type="compositionally biased region" description="Basic and acidic residues" evidence="5">
    <location>
        <begin position="117"/>
        <end position="127"/>
    </location>
</feature>